<evidence type="ECO:0000313" key="1">
    <source>
        <dbReference type="EMBL" id="GIN59704.1"/>
    </source>
</evidence>
<sequence>MKQKVKNKAYKMNLVQLKDVRIVLSEAEASVNPLLDGKFPTE</sequence>
<reference evidence="1 2" key="1">
    <citation type="submission" date="2021-03" db="EMBL/GenBank/DDBJ databases">
        <title>Antimicrobial resistance genes in bacteria isolated from Japanese honey, and their potential for conferring macrolide and lincosamide resistance in the American foulbrood pathogen Paenibacillus larvae.</title>
        <authorList>
            <person name="Okamoto M."/>
            <person name="Kumagai M."/>
            <person name="Kanamori H."/>
            <person name="Takamatsu D."/>
        </authorList>
    </citation>
    <scope>NUCLEOTIDE SEQUENCE [LARGE SCALE GENOMIC DNA]</scope>
    <source>
        <strain evidence="1 2">J8TS2</strain>
    </source>
</reference>
<evidence type="ECO:0000313" key="2">
    <source>
        <dbReference type="Proteomes" id="UP000679950"/>
    </source>
</evidence>
<gene>
    <name evidence="1" type="ORF">J8TS2_40230</name>
</gene>
<organism evidence="1 2">
    <name type="scientific">Lederbergia ruris</name>
    <dbReference type="NCBI Taxonomy" id="217495"/>
    <lineage>
        <taxon>Bacteria</taxon>
        <taxon>Bacillati</taxon>
        <taxon>Bacillota</taxon>
        <taxon>Bacilli</taxon>
        <taxon>Bacillales</taxon>
        <taxon>Bacillaceae</taxon>
        <taxon>Lederbergia</taxon>
    </lineage>
</organism>
<accession>A0ABQ4KP42</accession>
<dbReference type="EMBL" id="BORB01000056">
    <property type="protein sequence ID" value="GIN59704.1"/>
    <property type="molecule type" value="Genomic_DNA"/>
</dbReference>
<comment type="caution">
    <text evidence="1">The sequence shown here is derived from an EMBL/GenBank/DDBJ whole genome shotgun (WGS) entry which is preliminary data.</text>
</comment>
<dbReference type="Proteomes" id="UP000679950">
    <property type="component" value="Unassembled WGS sequence"/>
</dbReference>
<protein>
    <submittedName>
        <fullName evidence="1">Uncharacterized protein</fullName>
    </submittedName>
</protein>
<dbReference type="RefSeq" id="WP_281414146.1">
    <property type="nucleotide sequence ID" value="NZ_BORB01000056.1"/>
</dbReference>
<name>A0ABQ4KP42_9BACI</name>
<keyword evidence="2" id="KW-1185">Reference proteome</keyword>
<proteinExistence type="predicted"/>